<evidence type="ECO:0000313" key="2">
    <source>
        <dbReference type="Proteomes" id="UP001597375"/>
    </source>
</evidence>
<name>A0ABW5DA96_9BACT</name>
<dbReference type="SUPFAM" id="SSF48452">
    <property type="entry name" value="TPR-like"/>
    <property type="match status" value="1"/>
</dbReference>
<keyword evidence="2" id="KW-1185">Reference proteome</keyword>
<organism evidence="1 2">
    <name type="scientific">Luteolibacter algae</name>
    <dbReference type="NCBI Taxonomy" id="454151"/>
    <lineage>
        <taxon>Bacteria</taxon>
        <taxon>Pseudomonadati</taxon>
        <taxon>Verrucomicrobiota</taxon>
        <taxon>Verrucomicrobiia</taxon>
        <taxon>Verrucomicrobiales</taxon>
        <taxon>Verrucomicrobiaceae</taxon>
        <taxon>Luteolibacter</taxon>
    </lineage>
</organism>
<accession>A0ABW5DA96</accession>
<evidence type="ECO:0008006" key="3">
    <source>
        <dbReference type="Google" id="ProtNLM"/>
    </source>
</evidence>
<dbReference type="InterPro" id="IPR006994">
    <property type="entry name" value="TCF25/Rqc1"/>
</dbReference>
<sequence length="288" mass="33363">MKLITPRYLLVRTQTVESEWLFRESEEAYEVTLRFDQILEEWRGLRGLTSELRKFLNRYPWHFDAMNHYASCKLNEGKTLDAFALAQTAVSLARSAFPSDFKEGNHQIPGGFVENRPFLRCLYQLMIAQACINEFLAAITTGFQMLDYDFEDRMGARLELPRYLLKQGFYQKAVELFEDERFEDTFHSANYLYPLALLGAGKEDEAGVAIGDCLSKPRIAKYLLNPHLPEPEPEKPFFGIVSGSDLEGFYYAHQYRSMWEAVPEALAMLRAQAREAEAQNWPAYFRSE</sequence>
<reference evidence="2" key="1">
    <citation type="journal article" date="2019" name="Int. J. Syst. Evol. Microbiol.">
        <title>The Global Catalogue of Microorganisms (GCM) 10K type strain sequencing project: providing services to taxonomists for standard genome sequencing and annotation.</title>
        <authorList>
            <consortium name="The Broad Institute Genomics Platform"/>
            <consortium name="The Broad Institute Genome Sequencing Center for Infectious Disease"/>
            <person name="Wu L."/>
            <person name="Ma J."/>
        </authorList>
    </citation>
    <scope>NUCLEOTIDE SEQUENCE [LARGE SCALE GENOMIC DNA]</scope>
    <source>
        <strain evidence="2">CGMCC 4.7106</strain>
    </source>
</reference>
<comment type="caution">
    <text evidence="1">The sequence shown here is derived from an EMBL/GenBank/DDBJ whole genome shotgun (WGS) entry which is preliminary data.</text>
</comment>
<gene>
    <name evidence="1" type="ORF">ACFSSA_13555</name>
</gene>
<dbReference type="EMBL" id="JBHUIT010000031">
    <property type="protein sequence ID" value="MFD2257704.1"/>
    <property type="molecule type" value="Genomic_DNA"/>
</dbReference>
<protein>
    <recommendedName>
        <fullName evidence="3">DUF4034 domain-containing protein</fullName>
    </recommendedName>
</protein>
<dbReference type="Gene3D" id="1.25.40.10">
    <property type="entry name" value="Tetratricopeptide repeat domain"/>
    <property type="match status" value="1"/>
</dbReference>
<dbReference type="InterPro" id="IPR011990">
    <property type="entry name" value="TPR-like_helical_dom_sf"/>
</dbReference>
<evidence type="ECO:0000313" key="1">
    <source>
        <dbReference type="EMBL" id="MFD2257704.1"/>
    </source>
</evidence>
<dbReference type="Proteomes" id="UP001597375">
    <property type="component" value="Unassembled WGS sequence"/>
</dbReference>
<dbReference type="Pfam" id="PF04910">
    <property type="entry name" value="Tcf25"/>
    <property type="match status" value="1"/>
</dbReference>
<proteinExistence type="predicted"/>